<evidence type="ECO:0000313" key="1">
    <source>
        <dbReference type="EMBL" id="RAJ75641.1"/>
    </source>
</evidence>
<dbReference type="Gene3D" id="2.60.120.260">
    <property type="entry name" value="Galactose-binding domain-like"/>
    <property type="match status" value="1"/>
</dbReference>
<reference evidence="1 2" key="1">
    <citation type="submission" date="2018-06" db="EMBL/GenBank/DDBJ databases">
        <title>Genomic Encyclopedia of Archaeal and Bacterial Type Strains, Phase II (KMG-II): from individual species to whole genera.</title>
        <authorList>
            <person name="Goeker M."/>
        </authorList>
    </citation>
    <scope>NUCLEOTIDE SEQUENCE [LARGE SCALE GENOMIC DNA]</scope>
    <source>
        <strain evidence="1 2">DSM 29821</strain>
    </source>
</reference>
<dbReference type="EMBL" id="QLMA01000009">
    <property type="protein sequence ID" value="RAJ75641.1"/>
    <property type="molecule type" value="Genomic_DNA"/>
</dbReference>
<name>A0A327VWT2_9BACT</name>
<evidence type="ECO:0000313" key="2">
    <source>
        <dbReference type="Proteomes" id="UP000249819"/>
    </source>
</evidence>
<proteinExistence type="predicted"/>
<dbReference type="AlphaFoldDB" id="A0A327VWT2"/>
<accession>A0A327VWT2</accession>
<keyword evidence="2" id="KW-1185">Reference proteome</keyword>
<comment type="caution">
    <text evidence="1">The sequence shown here is derived from an EMBL/GenBank/DDBJ whole genome shotgun (WGS) entry which is preliminary data.</text>
</comment>
<sequence>MAQTSQCDNWRVELKTDTSRCPRSGKIEVSLVGPSVTSLQNITYSLSPDAGTTGGTTIVSTSLPLLTNISPGYYTVAVTATCNGNKVIKTAVTNIIGTYPAFYPSFTATKPTYGDCHNGEILLKLQGGRPPYTVKFLQSPAGFDASPMTLQNNDDKYFNNLPAGSYQVSVVDACGTSQYLNPVTVEQDDIPNYLQLDMSPLEDCSGLKIRTIGQLYLENIGDVRHYSIWVDDELLVADKLIGNRVYLIDTLTFPTGKSMKDYYGKVVTVKVTSSCLPEATANIVVTPARLAYNLMKNCADTTYNLNYTVYYGHSCFPLKAVLYDGTGAIQSQSVLGRDTIYDQRTGVFTGVRTGNYRLVLYDSDGAVLTENMLTLNEILPPTVTMRVVYSAGEIYQGRSNVASVFITVNGRPGNFPSNGKIEMLFPYQGEYPLRLLQQESAIYGTPNYHSSYLMQDREPLTPGFYMFRTTIDCDTFLFPITITEQQVGQFTWTATTKWECGGLRVFPKFTGRAPFSTASMSFQTLGRWGTSLGVVALTNSFLLPVGGTYKVALGSLSPALDWGENVLTFETYTYPLAVDSVLGWICPGSPANSGVIRIRAKGGGMPGSAYTYQLANKGEALSDHYLATNQTGDFSSGAGYTLDKGMEYSIKITDSCNNFIVQDVKIYDFATHHFIISEPYYCAHDFVQLMLDLPVTNPVYTWAGPRDPRTNRYYESHNRFAIIPDFSPLNAGIYTVSVKTDMCPTPIRDTTEIKIAPIVTACYSAVTDTVVNPYAIGLLGNWKPLRTMLYYDNRKETSTEQATNIRTDGTYKSFMSFWAQDGDFWSKSGNLDTTKWVWNEQSTAFNSKGLQLETMNAMGIYSAALFGYDNSLQIAAIANGKYRSSAYDGFEDYDYVGGNCDVVKCATGRHFDFTSYASQIDDAEHHTGRYSLRVEKDRPVMLKVPVVTQDVLPDGPDFQMQSDDCASDMVLKGVRLNGSVLLPTFSPVVGTNMLFSAWVKEAGPCTSTSYANHRITIFVGGAVRQTIELKPTGGIIDGWQRYEQAFNLPVGDSSLTLMLEATTSTKVYFDDIRFHPYNANMKSYVYSSSDLRMMADLDENNYATFYEYDDDGTLIRVKKETERGILTIKETRNGIIQNEK</sequence>
<organism evidence="1 2">
    <name type="scientific">Chitinophaga dinghuensis</name>
    <dbReference type="NCBI Taxonomy" id="1539050"/>
    <lineage>
        <taxon>Bacteria</taxon>
        <taxon>Pseudomonadati</taxon>
        <taxon>Bacteroidota</taxon>
        <taxon>Chitinophagia</taxon>
        <taxon>Chitinophagales</taxon>
        <taxon>Chitinophagaceae</taxon>
        <taxon>Chitinophaga</taxon>
    </lineage>
</organism>
<gene>
    <name evidence="1" type="ORF">CLV59_109255</name>
</gene>
<protein>
    <submittedName>
        <fullName evidence="1">Uncharacterized protein</fullName>
    </submittedName>
</protein>
<dbReference type="Proteomes" id="UP000249819">
    <property type="component" value="Unassembled WGS sequence"/>
</dbReference>